<organism evidence="4 5">
    <name type="scientific">Kinneretia aquatilis</name>
    <dbReference type="NCBI Taxonomy" id="2070761"/>
    <lineage>
        <taxon>Bacteria</taxon>
        <taxon>Pseudomonadati</taxon>
        <taxon>Pseudomonadota</taxon>
        <taxon>Betaproteobacteria</taxon>
        <taxon>Burkholderiales</taxon>
        <taxon>Sphaerotilaceae</taxon>
        <taxon>Roseateles</taxon>
    </lineage>
</organism>
<dbReference type="PANTHER" id="PTHR37957">
    <property type="entry name" value="BLR7070 PROTEIN"/>
    <property type="match status" value="1"/>
</dbReference>
<reference evidence="4 5" key="1">
    <citation type="submission" date="2018-01" db="EMBL/GenBank/DDBJ databases">
        <title>Draft genome sequence of Paucibacter aquatile CR182 isolated from freshwater of the Nakdong River.</title>
        <authorList>
            <person name="Choi A."/>
            <person name="Chung E.J."/>
        </authorList>
    </citation>
    <scope>NUCLEOTIDE SEQUENCE [LARGE SCALE GENOMIC DNA]</scope>
    <source>
        <strain evidence="4 5">CR182</strain>
    </source>
</reference>
<keyword evidence="5" id="KW-1185">Reference proteome</keyword>
<dbReference type="NCBIfam" id="TIGR02595">
    <property type="entry name" value="PEP_CTERM"/>
    <property type="match status" value="1"/>
</dbReference>
<dbReference type="EMBL" id="POSP01000003">
    <property type="protein sequence ID" value="PND38472.1"/>
    <property type="molecule type" value="Genomic_DNA"/>
</dbReference>
<evidence type="ECO:0000259" key="3">
    <source>
        <dbReference type="Pfam" id="PF13449"/>
    </source>
</evidence>
<protein>
    <submittedName>
        <fullName evidence="4">PEP-CTERM sorting domain-containing protein</fullName>
    </submittedName>
</protein>
<dbReference type="Pfam" id="PF07589">
    <property type="entry name" value="PEP-CTERM"/>
    <property type="match status" value="1"/>
</dbReference>
<dbReference type="PROSITE" id="PS51257">
    <property type="entry name" value="PROKAR_LIPOPROTEIN"/>
    <property type="match status" value="1"/>
</dbReference>
<keyword evidence="1" id="KW-0732">Signal</keyword>
<dbReference type="AlphaFoldDB" id="A0A2N8KYJ7"/>
<evidence type="ECO:0000259" key="2">
    <source>
        <dbReference type="Pfam" id="PF07589"/>
    </source>
</evidence>
<feature type="domain" description="Ice-binding protein C-terminal" evidence="2">
    <location>
        <begin position="366"/>
        <end position="388"/>
    </location>
</feature>
<evidence type="ECO:0000313" key="5">
    <source>
        <dbReference type="Proteomes" id="UP000235916"/>
    </source>
</evidence>
<dbReference type="Pfam" id="PF13449">
    <property type="entry name" value="Phytase-like"/>
    <property type="match status" value="1"/>
</dbReference>
<dbReference type="Proteomes" id="UP000235916">
    <property type="component" value="Unassembled WGS sequence"/>
</dbReference>
<evidence type="ECO:0000313" key="4">
    <source>
        <dbReference type="EMBL" id="PND38472.1"/>
    </source>
</evidence>
<name>A0A2N8KYJ7_9BURK</name>
<sequence>MKHRALLTLALACSVFSCQAADFQLRLIGSTALPTGTKFQGVEFGGISGLDRAADGSYFAISDDRGGERGTPRFYKLHLDYDASGFKAVTIDSQTTMKRPDGSAFPSNARTVDPESIRVAPNGNLYWSSEGNWNANPQLRYQPFVREMKTDGSFVREFNTPAMFNYVDNATTGGRSNKLFEALTVAPNGTVWTANEDALIQDGNITSLSKGSTVRVTALNPLTGQSGAQYAYQLPPIPVDAAPGAPFGPDNGLPELLALSDTRFLAVERAFASGVGNTIRLVLTDTTGATDVSGIVSLNGANGVTPMSREVLLEMAIQYQGITLDNVEAISWGKTLDNGNRTLVLAVDNNFAANQSTQFMAFEVSAVPEPQSWALMLAGLLGVVARRRAPGRHRDAV</sequence>
<dbReference type="RefSeq" id="WP_102768391.1">
    <property type="nucleotide sequence ID" value="NZ_POSP01000003.1"/>
</dbReference>
<gene>
    <name evidence="4" type="ORF">C1O66_13715</name>
</gene>
<feature type="chain" id="PRO_5014866981" evidence="1">
    <location>
        <begin position="21"/>
        <end position="397"/>
    </location>
</feature>
<feature type="signal peptide" evidence="1">
    <location>
        <begin position="1"/>
        <end position="20"/>
    </location>
</feature>
<dbReference type="SUPFAM" id="SSF50952">
    <property type="entry name" value="Soluble quinoprotein glucose dehydrogenase"/>
    <property type="match status" value="1"/>
</dbReference>
<evidence type="ECO:0000256" key="1">
    <source>
        <dbReference type="SAM" id="SignalP"/>
    </source>
</evidence>
<proteinExistence type="predicted"/>
<dbReference type="InterPro" id="IPR013424">
    <property type="entry name" value="Ice-binding_C"/>
</dbReference>
<dbReference type="InterPro" id="IPR011041">
    <property type="entry name" value="Quinoprot_gluc/sorb_DH_b-prop"/>
</dbReference>
<dbReference type="PANTHER" id="PTHR37957:SF1">
    <property type="entry name" value="PHYTASE-LIKE DOMAIN-CONTAINING PROTEIN"/>
    <property type="match status" value="1"/>
</dbReference>
<dbReference type="InterPro" id="IPR027372">
    <property type="entry name" value="Phytase-like_dom"/>
</dbReference>
<comment type="caution">
    <text evidence="4">The sequence shown here is derived from an EMBL/GenBank/DDBJ whole genome shotgun (WGS) entry which is preliminary data.</text>
</comment>
<dbReference type="OrthoDB" id="9798539at2"/>
<accession>A0A2N8KYJ7</accession>
<feature type="domain" description="Phytase-like" evidence="3">
    <location>
        <begin position="43"/>
        <end position="351"/>
    </location>
</feature>